<feature type="transmembrane region" description="Helical" evidence="2">
    <location>
        <begin position="140"/>
        <end position="165"/>
    </location>
</feature>
<feature type="region of interest" description="Disordered" evidence="1">
    <location>
        <begin position="227"/>
        <end position="249"/>
    </location>
</feature>
<proteinExistence type="predicted"/>
<protein>
    <submittedName>
        <fullName evidence="3">Uncharacterized protein</fullName>
    </submittedName>
</protein>
<evidence type="ECO:0000313" key="4">
    <source>
        <dbReference type="Proteomes" id="UP000799439"/>
    </source>
</evidence>
<comment type="caution">
    <text evidence="3">The sequence shown here is derived from an EMBL/GenBank/DDBJ whole genome shotgun (WGS) entry which is preliminary data.</text>
</comment>
<organism evidence="3 4">
    <name type="scientific">Myriangium duriaei CBS 260.36</name>
    <dbReference type="NCBI Taxonomy" id="1168546"/>
    <lineage>
        <taxon>Eukaryota</taxon>
        <taxon>Fungi</taxon>
        <taxon>Dikarya</taxon>
        <taxon>Ascomycota</taxon>
        <taxon>Pezizomycotina</taxon>
        <taxon>Dothideomycetes</taxon>
        <taxon>Dothideomycetidae</taxon>
        <taxon>Myriangiales</taxon>
        <taxon>Myriangiaceae</taxon>
        <taxon>Myriangium</taxon>
    </lineage>
</organism>
<sequence>MNGHFPDCSWALSSGPRSSQRQYLDSTSWMFLFTIGMGIRVCARDYLKTDVNRTVRRTNLFNLAVAVTGAALSVWQDRRDVNCLVGLHMAGKRGNMVYKLHALPILSGAVFHGMIGWHLLDVVAALVLWRSRGGRMTQQVKAVVVYLLFITLVGAACVSVLPQLMPDLLLYPFMFFLAPEEAPSGERIMLELVAAVVAVIGAWAIWSRQDQVVRYLAPALRTAFPPEKGTRGSLTQDVKHSDGPEAGVA</sequence>
<evidence type="ECO:0000256" key="2">
    <source>
        <dbReference type="SAM" id="Phobius"/>
    </source>
</evidence>
<gene>
    <name evidence="3" type="ORF">K461DRAFT_276606</name>
</gene>
<keyword evidence="4" id="KW-1185">Reference proteome</keyword>
<feature type="transmembrane region" description="Helical" evidence="2">
    <location>
        <begin position="29"/>
        <end position="47"/>
    </location>
</feature>
<evidence type="ECO:0000313" key="3">
    <source>
        <dbReference type="EMBL" id="KAF2155395.1"/>
    </source>
</evidence>
<name>A0A9P4J941_9PEZI</name>
<dbReference type="Proteomes" id="UP000799439">
    <property type="component" value="Unassembled WGS sequence"/>
</dbReference>
<feature type="transmembrane region" description="Helical" evidence="2">
    <location>
        <begin position="188"/>
        <end position="206"/>
    </location>
</feature>
<keyword evidence="2" id="KW-1133">Transmembrane helix</keyword>
<reference evidence="3" key="1">
    <citation type="journal article" date="2020" name="Stud. Mycol.">
        <title>101 Dothideomycetes genomes: a test case for predicting lifestyles and emergence of pathogens.</title>
        <authorList>
            <person name="Haridas S."/>
            <person name="Albert R."/>
            <person name="Binder M."/>
            <person name="Bloem J."/>
            <person name="Labutti K."/>
            <person name="Salamov A."/>
            <person name="Andreopoulos B."/>
            <person name="Baker S."/>
            <person name="Barry K."/>
            <person name="Bills G."/>
            <person name="Bluhm B."/>
            <person name="Cannon C."/>
            <person name="Castanera R."/>
            <person name="Culley D."/>
            <person name="Daum C."/>
            <person name="Ezra D."/>
            <person name="Gonzalez J."/>
            <person name="Henrissat B."/>
            <person name="Kuo A."/>
            <person name="Liang C."/>
            <person name="Lipzen A."/>
            <person name="Lutzoni F."/>
            <person name="Magnuson J."/>
            <person name="Mondo S."/>
            <person name="Nolan M."/>
            <person name="Ohm R."/>
            <person name="Pangilinan J."/>
            <person name="Park H.-J."/>
            <person name="Ramirez L."/>
            <person name="Alfaro M."/>
            <person name="Sun H."/>
            <person name="Tritt A."/>
            <person name="Yoshinaga Y."/>
            <person name="Zwiers L.-H."/>
            <person name="Turgeon B."/>
            <person name="Goodwin S."/>
            <person name="Spatafora J."/>
            <person name="Crous P."/>
            <person name="Grigoriev I."/>
        </authorList>
    </citation>
    <scope>NUCLEOTIDE SEQUENCE</scope>
    <source>
        <strain evidence="3">CBS 260.36</strain>
    </source>
</reference>
<feature type="transmembrane region" description="Helical" evidence="2">
    <location>
        <begin position="59"/>
        <end position="76"/>
    </location>
</feature>
<feature type="transmembrane region" description="Helical" evidence="2">
    <location>
        <begin position="105"/>
        <end position="128"/>
    </location>
</feature>
<dbReference type="EMBL" id="ML996083">
    <property type="protein sequence ID" value="KAF2155395.1"/>
    <property type="molecule type" value="Genomic_DNA"/>
</dbReference>
<keyword evidence="2" id="KW-0472">Membrane</keyword>
<dbReference type="AlphaFoldDB" id="A0A9P4J941"/>
<keyword evidence="2" id="KW-0812">Transmembrane</keyword>
<accession>A0A9P4J941</accession>
<evidence type="ECO:0000256" key="1">
    <source>
        <dbReference type="SAM" id="MobiDB-lite"/>
    </source>
</evidence>